<dbReference type="PROSITE" id="PS50801">
    <property type="entry name" value="STAS"/>
    <property type="match status" value="1"/>
</dbReference>
<feature type="transmembrane region" description="Helical" evidence="5">
    <location>
        <begin position="62"/>
        <end position="81"/>
    </location>
</feature>
<evidence type="ECO:0000256" key="3">
    <source>
        <dbReference type="ARBA" id="ARBA00022989"/>
    </source>
</evidence>
<evidence type="ECO:0000313" key="8">
    <source>
        <dbReference type="Proteomes" id="UP000001510"/>
    </source>
</evidence>
<keyword evidence="4 5" id="KW-0472">Membrane</keyword>
<dbReference type="InterPro" id="IPR001902">
    <property type="entry name" value="SLC26A/SulP_fam"/>
</dbReference>
<dbReference type="RefSeq" id="WP_012263933.1">
    <property type="nucleotide sequence ID" value="NC_010296.1"/>
</dbReference>
<accession>B0JM26</accession>
<dbReference type="SUPFAM" id="SSF52091">
    <property type="entry name" value="SpoIIaa-like"/>
    <property type="match status" value="1"/>
</dbReference>
<feature type="transmembrane region" description="Helical" evidence="5">
    <location>
        <begin position="399"/>
        <end position="425"/>
    </location>
</feature>
<evidence type="ECO:0000259" key="6">
    <source>
        <dbReference type="PROSITE" id="PS50801"/>
    </source>
</evidence>
<dbReference type="NCBIfam" id="TIGR00815">
    <property type="entry name" value="sulP"/>
    <property type="match status" value="1"/>
</dbReference>
<keyword evidence="3 5" id="KW-1133">Transmembrane helix</keyword>
<dbReference type="eggNOG" id="COG0659">
    <property type="taxonomic scope" value="Bacteria"/>
</dbReference>
<reference evidence="7 8" key="1">
    <citation type="journal article" date="2007" name="DNA Res.">
        <title>Complete genomic structure of the bloom-forming toxic cyanobacterium Microcystis aeruginosa NIES-843.</title>
        <authorList>
            <person name="Kaneko T."/>
            <person name="Nakajima N."/>
            <person name="Okamoto S."/>
            <person name="Suzuki I."/>
            <person name="Tanabe Y."/>
            <person name="Tamaoki M."/>
            <person name="Nakamura Y."/>
            <person name="Kasai F."/>
            <person name="Watanabe A."/>
            <person name="Kawashima K."/>
            <person name="Kishida Y."/>
            <person name="Ono A."/>
            <person name="Shimizu Y."/>
            <person name="Takahashi C."/>
            <person name="Minami C."/>
            <person name="Fujishiro T."/>
            <person name="Kohara M."/>
            <person name="Katoh M."/>
            <person name="Nakazaki N."/>
            <person name="Nakayama S."/>
            <person name="Yamada M."/>
            <person name="Tabata S."/>
            <person name="Watanabe M.M."/>
        </authorList>
    </citation>
    <scope>NUCLEOTIDE SEQUENCE [LARGE SCALE GENOMIC DNA]</scope>
    <source>
        <strain evidence="8">NIES-843 / IAM M-247</strain>
    </source>
</reference>
<feature type="transmembrane region" description="Helical" evidence="5">
    <location>
        <begin position="192"/>
        <end position="210"/>
    </location>
</feature>
<dbReference type="STRING" id="449447.MAE_02210"/>
<proteinExistence type="predicted"/>
<feature type="domain" description="STAS" evidence="6">
    <location>
        <begin position="453"/>
        <end position="568"/>
    </location>
</feature>
<dbReference type="InterPro" id="IPR002645">
    <property type="entry name" value="STAS_dom"/>
</dbReference>
<organism evidence="7 8">
    <name type="scientific">Microcystis aeruginosa (strain NIES-843 / IAM M-2473)</name>
    <dbReference type="NCBI Taxonomy" id="449447"/>
    <lineage>
        <taxon>Bacteria</taxon>
        <taxon>Bacillati</taxon>
        <taxon>Cyanobacteriota</taxon>
        <taxon>Cyanophyceae</taxon>
        <taxon>Oscillatoriophycideae</taxon>
        <taxon>Chroococcales</taxon>
        <taxon>Microcystaceae</taxon>
        <taxon>Microcystis</taxon>
    </lineage>
</organism>
<evidence type="ECO:0000256" key="5">
    <source>
        <dbReference type="SAM" id="Phobius"/>
    </source>
</evidence>
<dbReference type="PaxDb" id="449447-MAE_02210"/>
<dbReference type="Pfam" id="PF01740">
    <property type="entry name" value="STAS"/>
    <property type="match status" value="1"/>
</dbReference>
<dbReference type="GO" id="GO:0016020">
    <property type="term" value="C:membrane"/>
    <property type="evidence" value="ECO:0007669"/>
    <property type="project" value="UniProtKB-SubCell"/>
</dbReference>
<sequence length="581" mass="62353">MTGEEMRMPTRLNFSRERFSLPGLKRLRSYRSAWLRGDVIAGITVAAYLVPQCLAYAELAGVQPIAGLWAILPPLLIYALLGSSPQLSVGPESTTAVMTAAAIMPLVAGDSSNYASLCSLLALLVGSVCCVAAFARLGFLADLLSKPILVGYMAGVAVIMIVGQLGKISGMSLKAESLFGQIGEFSGHLSEIHPPTLILAAAVLIFLLVVQRRFPNAPGPLLAVLLATSAVYLFDLNERGIAVIGEIPAGLPSLKVPRGFSSQQLVYLLSSAIGIALVGYSDNVLTARAFGAKNNYRIDGNQELLALGAVNIGNGIMQGFPVSSSGSRTAIGDSLGSRSQLFSLVAFLIVILVLLFLRPLLSLFPKPALGAIVIYAALRLIEISEFNRLRCFKTSEFRLALVTMFGVLATDILVGVGVAVGLSVVDLFTRLMRPHDAVLGEVPNLAGLHDIEDWQGATTIPGLVLYRYDAPLCFANAENFRKRVIAAIEAEKVPVEWFVLNAEAILDIDITAVDMLKELHRELIGSGITFAMARVKQDLYQQLKKGDLSETISTERIYPTLEEAIEAFHHRNPPPSSPAQD</sequence>
<dbReference type="InterPro" id="IPR036513">
    <property type="entry name" value="STAS_dom_sf"/>
</dbReference>
<keyword evidence="2 5" id="KW-0812">Transmembrane</keyword>
<dbReference type="EMBL" id="AP009552">
    <property type="protein sequence ID" value="BAG00043.1"/>
    <property type="molecule type" value="Genomic_DNA"/>
</dbReference>
<dbReference type="Gene3D" id="3.30.750.24">
    <property type="entry name" value="STAS domain"/>
    <property type="match status" value="1"/>
</dbReference>
<feature type="transmembrane region" description="Helical" evidence="5">
    <location>
        <begin position="217"/>
        <end position="234"/>
    </location>
</feature>
<feature type="transmembrane region" description="Helical" evidence="5">
    <location>
        <begin position="367"/>
        <end position="387"/>
    </location>
</feature>
<feature type="transmembrane region" description="Helical" evidence="5">
    <location>
        <begin position="114"/>
        <end position="137"/>
    </location>
</feature>
<feature type="transmembrane region" description="Helical" evidence="5">
    <location>
        <begin position="33"/>
        <end position="50"/>
    </location>
</feature>
<feature type="transmembrane region" description="Helical" evidence="5">
    <location>
        <begin position="88"/>
        <end position="108"/>
    </location>
</feature>
<evidence type="ECO:0000256" key="1">
    <source>
        <dbReference type="ARBA" id="ARBA00004141"/>
    </source>
</evidence>
<protein>
    <submittedName>
        <fullName evidence="7">Sulfate transporter</fullName>
    </submittedName>
</protein>
<feature type="transmembrane region" description="Helical" evidence="5">
    <location>
        <begin position="341"/>
        <end position="361"/>
    </location>
</feature>
<dbReference type="EnsemblBacteria" id="BAG00043">
    <property type="protein sequence ID" value="BAG00043"/>
    <property type="gene ID" value="MAE_02210"/>
</dbReference>
<dbReference type="PANTHER" id="PTHR11814">
    <property type="entry name" value="SULFATE TRANSPORTER"/>
    <property type="match status" value="1"/>
</dbReference>
<dbReference type="Pfam" id="PF00916">
    <property type="entry name" value="Sulfate_transp"/>
    <property type="match status" value="1"/>
</dbReference>
<gene>
    <name evidence="7" type="ordered locus">MAE_02210</name>
</gene>
<feature type="transmembrane region" description="Helical" evidence="5">
    <location>
        <begin position="149"/>
        <end position="172"/>
    </location>
</feature>
<dbReference type="InterPro" id="IPR011547">
    <property type="entry name" value="SLC26A/SulP_dom"/>
</dbReference>
<dbReference type="GO" id="GO:0055085">
    <property type="term" value="P:transmembrane transport"/>
    <property type="evidence" value="ECO:0007669"/>
    <property type="project" value="InterPro"/>
</dbReference>
<dbReference type="KEGG" id="mar:MAE_02210"/>
<dbReference type="Proteomes" id="UP000001510">
    <property type="component" value="Chromosome"/>
</dbReference>
<name>B0JM26_MICAN</name>
<evidence type="ECO:0000313" key="7">
    <source>
        <dbReference type="EMBL" id="BAG00043.1"/>
    </source>
</evidence>
<dbReference type="CDD" id="cd07042">
    <property type="entry name" value="STAS_SulP_like_sulfate_transporter"/>
    <property type="match status" value="1"/>
</dbReference>
<evidence type="ECO:0000256" key="4">
    <source>
        <dbReference type="ARBA" id="ARBA00023136"/>
    </source>
</evidence>
<comment type="subcellular location">
    <subcellularLocation>
        <location evidence="1">Membrane</location>
        <topology evidence="1">Multi-pass membrane protein</topology>
    </subcellularLocation>
</comment>
<feature type="transmembrane region" description="Helical" evidence="5">
    <location>
        <begin position="265"/>
        <end position="285"/>
    </location>
</feature>
<dbReference type="AlphaFoldDB" id="B0JM26"/>
<keyword evidence="8" id="KW-1185">Reference proteome</keyword>
<evidence type="ECO:0000256" key="2">
    <source>
        <dbReference type="ARBA" id="ARBA00022692"/>
    </source>
</evidence>
<dbReference type="HOGENOM" id="CLU_003182_13_0_3"/>